<proteinExistence type="predicted"/>
<protein>
    <submittedName>
        <fullName evidence="2">Uncharacterized protein</fullName>
    </submittedName>
</protein>
<organism evidence="2">
    <name type="scientific">Candidatus Moduliflexus flocculans</name>
    <dbReference type="NCBI Taxonomy" id="1499966"/>
    <lineage>
        <taxon>Bacteria</taxon>
        <taxon>Candidatus Moduliflexota</taxon>
        <taxon>Candidatus Moduliflexia</taxon>
        <taxon>Candidatus Moduliflexales</taxon>
        <taxon>Candidatus Moduliflexaceae</taxon>
    </lineage>
</organism>
<evidence type="ECO:0000313" key="3">
    <source>
        <dbReference type="Proteomes" id="UP000030700"/>
    </source>
</evidence>
<evidence type="ECO:0000256" key="1">
    <source>
        <dbReference type="SAM" id="SignalP"/>
    </source>
</evidence>
<feature type="signal peptide" evidence="1">
    <location>
        <begin position="1"/>
        <end position="16"/>
    </location>
</feature>
<dbReference type="EMBL" id="DF820455">
    <property type="protein sequence ID" value="GAK49147.1"/>
    <property type="molecule type" value="Genomic_DNA"/>
</dbReference>
<name>A0A0S6VPY3_9BACT</name>
<feature type="chain" id="PRO_5006631385" evidence="1">
    <location>
        <begin position="17"/>
        <end position="204"/>
    </location>
</feature>
<keyword evidence="1" id="KW-0732">Signal</keyword>
<accession>A0A0S6VPY3</accession>
<dbReference type="Proteomes" id="UP000030700">
    <property type="component" value="Unassembled WGS sequence"/>
</dbReference>
<gene>
    <name evidence="2" type="ORF">U14_00365</name>
</gene>
<keyword evidence="3" id="KW-1185">Reference proteome</keyword>
<reference evidence="2" key="1">
    <citation type="journal article" date="2015" name="PeerJ">
        <title>First genomic representation of candidate bacterial phylum KSB3 points to enhanced environmental sensing as a trigger of wastewater bulking.</title>
        <authorList>
            <person name="Sekiguchi Y."/>
            <person name="Ohashi A."/>
            <person name="Parks D.H."/>
            <person name="Yamauchi T."/>
            <person name="Tyson G.W."/>
            <person name="Hugenholtz P."/>
        </authorList>
    </citation>
    <scope>NUCLEOTIDE SEQUENCE [LARGE SCALE GENOMIC DNA]</scope>
</reference>
<sequence>MGSCAKFWLFRAASFAAFLDAAAPSDTEPYSDDYFIRAEDLFYQCEAECVAVSWQAGSDGFFAQLFDDGPPMLSGEQAAAALQRPDLMSRASDMLGIFEAFDEPSAKAFERLQTVIGLPRRPSQPTAGLPWWVACFGEAYIGLLSPQAVAELRAALRETRLIQDVTAWLRATNYSDDEFEEFCRFLLDSTGTEDCWLLAEEGTS</sequence>
<dbReference type="HOGENOM" id="CLU_1341071_0_0_0"/>
<dbReference type="AlphaFoldDB" id="A0A0S6VPY3"/>
<evidence type="ECO:0000313" key="2">
    <source>
        <dbReference type="EMBL" id="GAK49147.1"/>
    </source>
</evidence>